<evidence type="ECO:0000256" key="6">
    <source>
        <dbReference type="ARBA" id="ARBA00022833"/>
    </source>
</evidence>
<evidence type="ECO:0000256" key="7">
    <source>
        <dbReference type="ARBA" id="ARBA00022840"/>
    </source>
</evidence>
<comment type="caution">
    <text evidence="17">The sequence shown here is derived from an EMBL/GenBank/DDBJ whole genome shotgun (WGS) entry which is preliminary data.</text>
</comment>
<evidence type="ECO:0000256" key="3">
    <source>
        <dbReference type="ARBA" id="ARBA00022723"/>
    </source>
</evidence>
<evidence type="ECO:0000256" key="2">
    <source>
        <dbReference type="ARBA" id="ARBA00022701"/>
    </source>
</evidence>
<dbReference type="GO" id="GO:0003777">
    <property type="term" value="F:microtubule motor activity"/>
    <property type="evidence" value="ECO:0007669"/>
    <property type="project" value="InterPro"/>
</dbReference>
<comment type="similarity">
    <text evidence="1">Belongs to the TRAFAC class myosin-kinesin ATPase superfamily. Kinesin family. KIN-7 subfamily.</text>
</comment>
<keyword evidence="18" id="KW-1185">Reference proteome</keyword>
<dbReference type="Proteomes" id="UP000604825">
    <property type="component" value="Unassembled WGS sequence"/>
</dbReference>
<feature type="coiled-coil region" evidence="13">
    <location>
        <begin position="831"/>
        <end position="868"/>
    </location>
</feature>
<gene>
    <name evidence="17" type="ORF">NCGR_LOCUS8885</name>
</gene>
<keyword evidence="4 12" id="KW-0547">Nucleotide-binding</keyword>
<keyword evidence="10 12" id="KW-0505">Motor protein</keyword>
<feature type="region of interest" description="Disordered" evidence="14">
    <location>
        <begin position="520"/>
        <end position="581"/>
    </location>
</feature>
<dbReference type="GO" id="GO:0008017">
    <property type="term" value="F:microtubule binding"/>
    <property type="evidence" value="ECO:0007669"/>
    <property type="project" value="InterPro"/>
</dbReference>
<keyword evidence="5 11" id="KW-0863">Zinc-finger</keyword>
<feature type="domain" description="Kinesin motor" evidence="15">
    <location>
        <begin position="107"/>
        <end position="425"/>
    </location>
</feature>
<dbReference type="CDD" id="cd01374">
    <property type="entry name" value="KISc_CENP_E"/>
    <property type="match status" value="1"/>
</dbReference>
<evidence type="ECO:0000259" key="16">
    <source>
        <dbReference type="PROSITE" id="PS50089"/>
    </source>
</evidence>
<protein>
    <submittedName>
        <fullName evidence="17">Uncharacterized protein</fullName>
    </submittedName>
</protein>
<dbReference type="GO" id="GO:0005524">
    <property type="term" value="F:ATP binding"/>
    <property type="evidence" value="ECO:0007669"/>
    <property type="project" value="UniProtKB-UniRule"/>
</dbReference>
<dbReference type="InterPro" id="IPR027417">
    <property type="entry name" value="P-loop_NTPase"/>
</dbReference>
<reference evidence="17" key="1">
    <citation type="submission" date="2020-10" db="EMBL/GenBank/DDBJ databases">
        <authorList>
            <person name="Han B."/>
            <person name="Lu T."/>
            <person name="Zhao Q."/>
            <person name="Huang X."/>
            <person name="Zhao Y."/>
        </authorList>
    </citation>
    <scope>NUCLEOTIDE SEQUENCE</scope>
</reference>
<dbReference type="PRINTS" id="PR00380">
    <property type="entry name" value="KINESINHEAVY"/>
</dbReference>
<dbReference type="SMART" id="SM00129">
    <property type="entry name" value="KISc"/>
    <property type="match status" value="1"/>
</dbReference>
<evidence type="ECO:0000256" key="12">
    <source>
        <dbReference type="PROSITE-ProRule" id="PRU00283"/>
    </source>
</evidence>
<accession>A0A811MTD8</accession>
<feature type="compositionally biased region" description="Low complexity" evidence="14">
    <location>
        <begin position="1"/>
        <end position="18"/>
    </location>
</feature>
<dbReference type="EMBL" id="CAJGYO010000002">
    <property type="protein sequence ID" value="CAD6213208.1"/>
    <property type="molecule type" value="Genomic_DNA"/>
</dbReference>
<keyword evidence="2" id="KW-0493">Microtubule</keyword>
<feature type="compositionally biased region" description="Polar residues" evidence="14">
    <location>
        <begin position="529"/>
        <end position="551"/>
    </location>
</feature>
<dbReference type="InterPro" id="IPR001841">
    <property type="entry name" value="Znf_RING"/>
</dbReference>
<evidence type="ECO:0000313" key="17">
    <source>
        <dbReference type="EMBL" id="CAD6213208.1"/>
    </source>
</evidence>
<evidence type="ECO:0000256" key="14">
    <source>
        <dbReference type="SAM" id="MobiDB-lite"/>
    </source>
</evidence>
<feature type="compositionally biased region" description="Low complexity" evidence="14">
    <location>
        <begin position="28"/>
        <end position="38"/>
    </location>
</feature>
<evidence type="ECO:0000256" key="9">
    <source>
        <dbReference type="ARBA" id="ARBA00023054"/>
    </source>
</evidence>
<dbReference type="GO" id="GO:0005874">
    <property type="term" value="C:microtubule"/>
    <property type="evidence" value="ECO:0007669"/>
    <property type="project" value="UniProtKB-KW"/>
</dbReference>
<keyword evidence="7 12" id="KW-0067">ATP-binding</keyword>
<dbReference type="FunFam" id="3.40.850.10:FF:000014">
    <property type="entry name" value="Kinesin-like protein KIN-7G"/>
    <property type="match status" value="1"/>
</dbReference>
<feature type="binding site" evidence="12">
    <location>
        <begin position="187"/>
        <end position="194"/>
    </location>
    <ligand>
        <name>ATP</name>
        <dbReference type="ChEBI" id="CHEBI:30616"/>
    </ligand>
</feature>
<dbReference type="PROSITE" id="PS50089">
    <property type="entry name" value="ZF_RING_2"/>
    <property type="match status" value="1"/>
</dbReference>
<sequence>MSSRPSTSSSRRSSSPFSAGHRRPPTASSSSSSSYFSSGRLIPRSSPSSVNSSFYGGGGGGSTRSTTPGRRSSSVAPAPAPAPALAPVPFPSADELVIEDTSRSGDSISVTIRFRPLSEREFQRGDEISWYPDGDRLVRCEYNPATAYAYDRVFGPSTTTEAVYDVAARPVVKGAMEGINGTVFAYGVTSSGKTHTMHGDQNCPGIIPLAIKDVFSMIQDSPGREFLLRVSYLEIYNEVINDLLDPTGQNLRVREDAQGTYVEGIKEEVVLSPGHALSFIAAGEEHRHVGSNNFNLFSSRSHTIFTLNLIDLAGSESSKTETTGLRRREGSYINKSLLTLGTLSLGWKIAGIICASFLLVQRSLASSAKGRATHIPYRDSKLTRLLQSSLSGHGHVSLICTITPASSNMEETHNTLKFASRAKRVEIYASRNRIIDEKSLIKKYQKEISSLKQELDQLRRGMIGGASHEEIMSLRQQLEEGQVKMQSRLEEEEEAKAALMSRIQRLTKLILVSTKNNIPALTDGHQRHNSVSEQDKLSTSQDSSTVVQNEGTTKDPLPDSLDEINQLRSGSGEHSSVTGSAADSMQAGFTASDHMDLLIEQIKMLAGRSHLIENLEREIQQKRRHMRALEKQIMESGEASVANASMVDMQQTITKLTAQCGEKAFELELKSADNRVLQEQLQQKNAEINDLQEKVFRLEQQLSAKVDISPEQETDCAQQEAIDLKSKLQSKEAEIEKLKFEHLKITEEHCDLINQNHKLSEEAAYAKELASSAAVELKNLAEEVTKLSVLNAKQAKELLVAQEMAHSRVHGRKGRTTSRGRDEVGTWSLDLEDMKMELQARRQREAALEAALAEKEFLEEEYKKKENKGEKNFVLVEKQISDDSVKSLSTEGHRSPEFEPLLVRLKAKIQEMKEKDTDPLSEKDGNSHVCKVCFESATAAVLLPCRHFCLCKPCSLACSECPLCRTRIADRIITFT</sequence>
<name>A0A811MTD8_9POAL</name>
<keyword evidence="9 13" id="KW-0175">Coiled coil</keyword>
<feature type="region of interest" description="Disordered" evidence="14">
    <location>
        <begin position="1"/>
        <end position="87"/>
    </location>
</feature>
<keyword evidence="6" id="KW-0862">Zinc</keyword>
<feature type="compositionally biased region" description="Low complexity" evidence="14">
    <location>
        <begin position="63"/>
        <end position="77"/>
    </location>
</feature>
<dbReference type="InterPro" id="IPR036961">
    <property type="entry name" value="Kinesin_motor_dom_sf"/>
</dbReference>
<dbReference type="Gene3D" id="3.40.850.10">
    <property type="entry name" value="Kinesin motor domain"/>
    <property type="match status" value="1"/>
</dbReference>
<keyword evidence="8" id="KW-0809">Transit peptide</keyword>
<dbReference type="CDD" id="cd16649">
    <property type="entry name" value="mRING-HC-C3HC5_CGRF1-like"/>
    <property type="match status" value="1"/>
</dbReference>
<evidence type="ECO:0000256" key="13">
    <source>
        <dbReference type="SAM" id="Coils"/>
    </source>
</evidence>
<dbReference type="InterPro" id="IPR027640">
    <property type="entry name" value="Kinesin-like_fam"/>
</dbReference>
<evidence type="ECO:0000256" key="5">
    <source>
        <dbReference type="ARBA" id="ARBA00022771"/>
    </source>
</evidence>
<dbReference type="InterPro" id="IPR001752">
    <property type="entry name" value="Kinesin_motor_dom"/>
</dbReference>
<evidence type="ECO:0000256" key="8">
    <source>
        <dbReference type="ARBA" id="ARBA00022946"/>
    </source>
</evidence>
<evidence type="ECO:0000256" key="1">
    <source>
        <dbReference type="ARBA" id="ARBA00007310"/>
    </source>
</evidence>
<organism evidence="17 18">
    <name type="scientific">Miscanthus lutarioriparius</name>
    <dbReference type="NCBI Taxonomy" id="422564"/>
    <lineage>
        <taxon>Eukaryota</taxon>
        <taxon>Viridiplantae</taxon>
        <taxon>Streptophyta</taxon>
        <taxon>Embryophyta</taxon>
        <taxon>Tracheophyta</taxon>
        <taxon>Spermatophyta</taxon>
        <taxon>Magnoliopsida</taxon>
        <taxon>Liliopsida</taxon>
        <taxon>Poales</taxon>
        <taxon>Poaceae</taxon>
        <taxon>PACMAD clade</taxon>
        <taxon>Panicoideae</taxon>
        <taxon>Andropogonodae</taxon>
        <taxon>Andropogoneae</taxon>
        <taxon>Saccharinae</taxon>
        <taxon>Miscanthus</taxon>
    </lineage>
</organism>
<feature type="compositionally biased region" description="Low complexity" evidence="14">
    <location>
        <begin position="45"/>
        <end position="54"/>
    </location>
</feature>
<evidence type="ECO:0000256" key="4">
    <source>
        <dbReference type="ARBA" id="ARBA00022741"/>
    </source>
</evidence>
<evidence type="ECO:0000259" key="15">
    <source>
        <dbReference type="PROSITE" id="PS50067"/>
    </source>
</evidence>
<keyword evidence="3" id="KW-0479">Metal-binding</keyword>
<feature type="coiled-coil region" evidence="13">
    <location>
        <begin position="434"/>
        <end position="509"/>
    </location>
</feature>
<dbReference type="GO" id="GO:0008270">
    <property type="term" value="F:zinc ion binding"/>
    <property type="evidence" value="ECO:0007669"/>
    <property type="project" value="UniProtKB-KW"/>
</dbReference>
<dbReference type="PANTHER" id="PTHR47968:SF35">
    <property type="entry name" value="KINESIN-LIKE PROTEIN KIN-7D, MITOCHONDRIAL ISOFORM X1"/>
    <property type="match status" value="1"/>
</dbReference>
<evidence type="ECO:0000313" key="18">
    <source>
        <dbReference type="Proteomes" id="UP000604825"/>
    </source>
</evidence>
<dbReference type="PROSITE" id="PS50067">
    <property type="entry name" value="KINESIN_MOTOR_2"/>
    <property type="match status" value="1"/>
</dbReference>
<feature type="coiled-coil region" evidence="13">
    <location>
        <begin position="667"/>
        <end position="748"/>
    </location>
</feature>
<dbReference type="AlphaFoldDB" id="A0A811MTD8"/>
<dbReference type="Pfam" id="PF00225">
    <property type="entry name" value="Kinesin"/>
    <property type="match status" value="1"/>
</dbReference>
<feature type="compositionally biased region" description="Pro residues" evidence="14">
    <location>
        <begin position="78"/>
        <end position="87"/>
    </location>
</feature>
<feature type="compositionally biased region" description="Polar residues" evidence="14">
    <location>
        <begin position="566"/>
        <end position="581"/>
    </location>
</feature>
<dbReference type="OrthoDB" id="3176171at2759"/>
<dbReference type="InterPro" id="IPR013083">
    <property type="entry name" value="Znf_RING/FYVE/PHD"/>
</dbReference>
<dbReference type="SUPFAM" id="SSF57850">
    <property type="entry name" value="RING/U-box"/>
    <property type="match status" value="1"/>
</dbReference>
<proteinExistence type="inferred from homology"/>
<feature type="domain" description="RING-type" evidence="16">
    <location>
        <begin position="930"/>
        <end position="965"/>
    </location>
</feature>
<dbReference type="Gene3D" id="3.30.40.10">
    <property type="entry name" value="Zinc/RING finger domain, C3HC4 (zinc finger)"/>
    <property type="match status" value="1"/>
</dbReference>
<dbReference type="FunFam" id="3.30.40.10:FF:000148">
    <property type="entry name" value="Kinesin-like protein KIN-7D, mitochondrial"/>
    <property type="match status" value="1"/>
</dbReference>
<dbReference type="GO" id="GO:0007018">
    <property type="term" value="P:microtubule-based movement"/>
    <property type="evidence" value="ECO:0007669"/>
    <property type="project" value="InterPro"/>
</dbReference>
<evidence type="ECO:0000256" key="10">
    <source>
        <dbReference type="ARBA" id="ARBA00023175"/>
    </source>
</evidence>
<dbReference type="PANTHER" id="PTHR47968">
    <property type="entry name" value="CENTROMERE PROTEIN E"/>
    <property type="match status" value="1"/>
</dbReference>
<dbReference type="Pfam" id="PF13920">
    <property type="entry name" value="zf-C3HC4_3"/>
    <property type="match status" value="1"/>
</dbReference>
<evidence type="ECO:0000256" key="11">
    <source>
        <dbReference type="PROSITE-ProRule" id="PRU00175"/>
    </source>
</evidence>
<dbReference type="SUPFAM" id="SSF52540">
    <property type="entry name" value="P-loop containing nucleoside triphosphate hydrolases"/>
    <property type="match status" value="1"/>
</dbReference>